<feature type="chain" id="PRO_5040241683" evidence="3">
    <location>
        <begin position="23"/>
        <end position="483"/>
    </location>
</feature>
<feature type="compositionally biased region" description="Gly residues" evidence="1">
    <location>
        <begin position="28"/>
        <end position="38"/>
    </location>
</feature>
<dbReference type="Proteomes" id="UP000887229">
    <property type="component" value="Unassembled WGS sequence"/>
</dbReference>
<feature type="region of interest" description="Disordered" evidence="1">
    <location>
        <begin position="26"/>
        <end position="66"/>
    </location>
</feature>
<name>A0A9P7ZD59_9HYPO</name>
<reference evidence="4" key="1">
    <citation type="journal article" date="2021" name="IMA Fungus">
        <title>Genomic characterization of three marine fungi, including Emericellopsis atlantica sp. nov. with signatures of a generalist lifestyle and marine biomass degradation.</title>
        <authorList>
            <person name="Hagestad O.C."/>
            <person name="Hou L."/>
            <person name="Andersen J.H."/>
            <person name="Hansen E.H."/>
            <person name="Altermark B."/>
            <person name="Li C."/>
            <person name="Kuhnert E."/>
            <person name="Cox R.J."/>
            <person name="Crous P.W."/>
            <person name="Spatafora J.W."/>
            <person name="Lail K."/>
            <person name="Amirebrahimi M."/>
            <person name="Lipzen A."/>
            <person name="Pangilinan J."/>
            <person name="Andreopoulos W."/>
            <person name="Hayes R.D."/>
            <person name="Ng V."/>
            <person name="Grigoriev I.V."/>
            <person name="Jackson S.A."/>
            <person name="Sutton T.D.S."/>
            <person name="Dobson A.D.W."/>
            <person name="Rama T."/>
        </authorList>
    </citation>
    <scope>NUCLEOTIDE SEQUENCE</scope>
    <source>
        <strain evidence="4">TS7</strain>
    </source>
</reference>
<gene>
    <name evidence="4" type="ORF">F5Z01DRAFT_669043</name>
</gene>
<keyword evidence="3" id="KW-0732">Signal</keyword>
<keyword evidence="2" id="KW-0472">Membrane</keyword>
<dbReference type="GeneID" id="70295291"/>
<evidence type="ECO:0000256" key="2">
    <source>
        <dbReference type="SAM" id="Phobius"/>
    </source>
</evidence>
<feature type="compositionally biased region" description="Acidic residues" evidence="1">
    <location>
        <begin position="39"/>
        <end position="52"/>
    </location>
</feature>
<feature type="transmembrane region" description="Helical" evidence="2">
    <location>
        <begin position="459"/>
        <end position="477"/>
    </location>
</feature>
<comment type="caution">
    <text evidence="4">The sequence shown here is derived from an EMBL/GenBank/DDBJ whole genome shotgun (WGS) entry which is preliminary data.</text>
</comment>
<evidence type="ECO:0000313" key="4">
    <source>
        <dbReference type="EMBL" id="KAG9249497.1"/>
    </source>
</evidence>
<sequence length="483" mass="53894">MLPKLPQTLLVVLLHAGVYVTAQRRGGWRGGGGGGGGGSDDDFDDYDDDDGDGGSSILPPPIPDPVPQCDMGRCACTMVDERTDQYELPGMYYNGTVTITHKLEDSSVWLFEDPERNPSEDYKWCGNYDGNTKTYEYPGLLFVGNTGNDSDTNPIFWILRGYQPANQTKYLDDDDEPYLDVRQRWIHLRSSDFVVKDESRKGLGGQYRYLETDATAIYRQTSVYWRTNITEHSEDDSSFSARATYDREPLLTQESGQLPAADMTFWDPEEDHQDTRTSQYVTLSDVCDALHQTVDGGPSAPRSLISEGGGHQLLRGVTTPTIWIPLGTVAEMSGIGSETAKFELKQEEWERLRPYVSGQSANCRDDSDQEKFEYSEFSHMYRLGQPDSIWNLTLSTLSLSFEGRLVQENSTEISSFGDDGVPVFGAEYERAPKEKEVEIPSNSGDEAGGAMRLLTAHPLLVHLPSILVAIGVVHAILKRVYRD</sequence>
<evidence type="ECO:0000256" key="1">
    <source>
        <dbReference type="SAM" id="MobiDB-lite"/>
    </source>
</evidence>
<feature type="signal peptide" evidence="3">
    <location>
        <begin position="1"/>
        <end position="22"/>
    </location>
</feature>
<organism evidence="4 5">
    <name type="scientific">Emericellopsis atlantica</name>
    <dbReference type="NCBI Taxonomy" id="2614577"/>
    <lineage>
        <taxon>Eukaryota</taxon>
        <taxon>Fungi</taxon>
        <taxon>Dikarya</taxon>
        <taxon>Ascomycota</taxon>
        <taxon>Pezizomycotina</taxon>
        <taxon>Sordariomycetes</taxon>
        <taxon>Hypocreomycetidae</taxon>
        <taxon>Hypocreales</taxon>
        <taxon>Bionectriaceae</taxon>
        <taxon>Emericellopsis</taxon>
    </lineage>
</organism>
<dbReference type="EMBL" id="MU251305">
    <property type="protein sequence ID" value="KAG9249497.1"/>
    <property type="molecule type" value="Genomic_DNA"/>
</dbReference>
<proteinExistence type="predicted"/>
<evidence type="ECO:0000313" key="5">
    <source>
        <dbReference type="Proteomes" id="UP000887229"/>
    </source>
</evidence>
<protein>
    <submittedName>
        <fullName evidence="4">Uncharacterized protein</fullName>
    </submittedName>
</protein>
<accession>A0A9P7ZD59</accession>
<keyword evidence="2" id="KW-1133">Transmembrane helix</keyword>
<evidence type="ECO:0000256" key="3">
    <source>
        <dbReference type="SAM" id="SignalP"/>
    </source>
</evidence>
<dbReference type="AlphaFoldDB" id="A0A9P7ZD59"/>
<keyword evidence="2" id="KW-0812">Transmembrane</keyword>
<dbReference type="OrthoDB" id="5388204at2759"/>
<dbReference type="RefSeq" id="XP_046113421.1">
    <property type="nucleotide sequence ID" value="XM_046264388.1"/>
</dbReference>
<keyword evidence="5" id="KW-1185">Reference proteome</keyword>